<accession>A0A9P8Q0I8</accession>
<evidence type="ECO:0000313" key="1">
    <source>
        <dbReference type="EMBL" id="KAH3680982.1"/>
    </source>
</evidence>
<protein>
    <submittedName>
        <fullName evidence="1">Uncharacterized protein</fullName>
    </submittedName>
</protein>
<reference evidence="1" key="1">
    <citation type="journal article" date="2021" name="Open Biol.">
        <title>Shared evolutionary footprints suggest mitochondrial oxidative damage underlies multiple complex I losses in fungi.</title>
        <authorList>
            <person name="Schikora-Tamarit M.A."/>
            <person name="Marcet-Houben M."/>
            <person name="Nosek J."/>
            <person name="Gabaldon T."/>
        </authorList>
    </citation>
    <scope>NUCLEOTIDE SEQUENCE</scope>
    <source>
        <strain evidence="1">CBS2887</strain>
    </source>
</reference>
<reference evidence="1" key="2">
    <citation type="submission" date="2021-01" db="EMBL/GenBank/DDBJ databases">
        <authorList>
            <person name="Schikora-Tamarit M.A."/>
        </authorList>
    </citation>
    <scope>NUCLEOTIDE SEQUENCE</scope>
    <source>
        <strain evidence="1">CBS2887</strain>
    </source>
</reference>
<dbReference type="AlphaFoldDB" id="A0A9P8Q0I8"/>
<name>A0A9P8Q0I8_WICPI</name>
<dbReference type="EMBL" id="JAEUBG010004638">
    <property type="protein sequence ID" value="KAH3680982.1"/>
    <property type="molecule type" value="Genomic_DNA"/>
</dbReference>
<dbReference type="Proteomes" id="UP000774326">
    <property type="component" value="Unassembled WGS sequence"/>
</dbReference>
<gene>
    <name evidence="1" type="ORF">WICPIJ_008032</name>
</gene>
<comment type="caution">
    <text evidence="1">The sequence shown here is derived from an EMBL/GenBank/DDBJ whole genome shotgun (WGS) entry which is preliminary data.</text>
</comment>
<proteinExistence type="predicted"/>
<evidence type="ECO:0000313" key="2">
    <source>
        <dbReference type="Proteomes" id="UP000774326"/>
    </source>
</evidence>
<keyword evidence="2" id="KW-1185">Reference proteome</keyword>
<sequence length="115" mass="12242">MISSSVVNMNPSGSGDSSSGNTFLKLMKGVLLETYKVLPSLDQLIPFGIKESCSFVVPFGENLTSLPSGTGPMLQLPIRPCQMLPFGSTLPSLDLNLYLSRPSGVTTEFVSNLSL</sequence>
<organism evidence="1 2">
    <name type="scientific">Wickerhamomyces pijperi</name>
    <name type="common">Yeast</name>
    <name type="synonym">Pichia pijperi</name>
    <dbReference type="NCBI Taxonomy" id="599730"/>
    <lineage>
        <taxon>Eukaryota</taxon>
        <taxon>Fungi</taxon>
        <taxon>Dikarya</taxon>
        <taxon>Ascomycota</taxon>
        <taxon>Saccharomycotina</taxon>
        <taxon>Saccharomycetes</taxon>
        <taxon>Phaffomycetales</taxon>
        <taxon>Wickerhamomycetaceae</taxon>
        <taxon>Wickerhamomyces</taxon>
    </lineage>
</organism>